<protein>
    <submittedName>
        <fullName evidence="3">Uncharacterized protein</fullName>
    </submittedName>
</protein>
<dbReference type="OrthoDB" id="5196985at2"/>
<evidence type="ECO:0000313" key="3">
    <source>
        <dbReference type="EMBL" id="EKX67286.1"/>
    </source>
</evidence>
<dbReference type="EMBL" id="AEJC01000160">
    <property type="protein sequence ID" value="EKX67286.1"/>
    <property type="molecule type" value="Genomic_DNA"/>
</dbReference>
<evidence type="ECO:0000256" key="1">
    <source>
        <dbReference type="SAM" id="MobiDB-lite"/>
    </source>
</evidence>
<accession>L1L2L8</accession>
<keyword evidence="4" id="KW-1185">Reference proteome</keyword>
<dbReference type="AlphaFoldDB" id="L1L2L8"/>
<evidence type="ECO:0000313" key="4">
    <source>
        <dbReference type="Proteomes" id="UP000010411"/>
    </source>
</evidence>
<proteinExistence type="predicted"/>
<feature type="transmembrane region" description="Helical" evidence="2">
    <location>
        <begin position="84"/>
        <end position="105"/>
    </location>
</feature>
<keyword evidence="2" id="KW-0472">Membrane</keyword>
<evidence type="ECO:0000256" key="2">
    <source>
        <dbReference type="SAM" id="Phobius"/>
    </source>
</evidence>
<comment type="caution">
    <text evidence="3">The sequence shown here is derived from an EMBL/GenBank/DDBJ whole genome shotgun (WGS) entry which is preliminary data.</text>
</comment>
<organism evidence="3 4">
    <name type="scientific">Streptomyces ipomoeae 91-03</name>
    <dbReference type="NCBI Taxonomy" id="698759"/>
    <lineage>
        <taxon>Bacteria</taxon>
        <taxon>Bacillati</taxon>
        <taxon>Actinomycetota</taxon>
        <taxon>Actinomycetes</taxon>
        <taxon>Kitasatosporales</taxon>
        <taxon>Streptomycetaceae</taxon>
        <taxon>Streptomyces</taxon>
    </lineage>
</organism>
<keyword evidence="2" id="KW-1133">Transmembrane helix</keyword>
<reference evidence="3 4" key="1">
    <citation type="submission" date="2012-11" db="EMBL/GenBank/DDBJ databases">
        <authorList>
            <person name="Huguet-Tapia J.C."/>
            <person name="Durkin A.S."/>
            <person name="Pettis G.S."/>
            <person name="Badger J.H."/>
        </authorList>
    </citation>
    <scope>NUCLEOTIDE SEQUENCE [LARGE SCALE GENOMIC DNA]</scope>
    <source>
        <strain evidence="3 4">91-03</strain>
    </source>
</reference>
<feature type="region of interest" description="Disordered" evidence="1">
    <location>
        <begin position="1"/>
        <end position="33"/>
    </location>
</feature>
<sequence length="120" mass="13379">MPEPSDHRPEHSDRPEYSDRSGHYSERDVQREVTELEGKSATAARLFDIRRIIGGLFVVYGLIVTLAGLTASDAEIDKAEGVNINLWTGLGMLALGVFFLGWLWLRPLKHAPVPELPPDE</sequence>
<keyword evidence="2" id="KW-0812">Transmembrane</keyword>
<gene>
    <name evidence="3" type="ORF">STRIP9103_03828</name>
</gene>
<name>L1L2L8_9ACTN</name>
<dbReference type="RefSeq" id="WP_009307360.1">
    <property type="nucleotide sequence ID" value="NZ_AEJC01000160.1"/>
</dbReference>
<dbReference type="PATRIC" id="fig|698759.3.peg.2152"/>
<feature type="transmembrane region" description="Helical" evidence="2">
    <location>
        <begin position="52"/>
        <end position="72"/>
    </location>
</feature>
<dbReference type="Proteomes" id="UP000010411">
    <property type="component" value="Unassembled WGS sequence"/>
</dbReference>